<dbReference type="SMART" id="SM00268">
    <property type="entry name" value="ACTIN"/>
    <property type="match status" value="1"/>
</dbReference>
<dbReference type="Proteomes" id="UP001651158">
    <property type="component" value="Unassembled WGS sequence"/>
</dbReference>
<comment type="similarity">
    <text evidence="2">Belongs to the actin family.</text>
</comment>
<dbReference type="InterPro" id="IPR004000">
    <property type="entry name" value="Actin"/>
</dbReference>
<comment type="caution">
    <text evidence="4">The sequence shown here is derived from an EMBL/GenBank/DDBJ whole genome shotgun (WGS) entry which is preliminary data.</text>
</comment>
<feature type="compositionally biased region" description="Polar residues" evidence="3">
    <location>
        <begin position="302"/>
        <end position="323"/>
    </location>
</feature>
<feature type="region of interest" description="Disordered" evidence="3">
    <location>
        <begin position="44"/>
        <end position="149"/>
    </location>
</feature>
<proteinExistence type="inferred from homology"/>
<dbReference type="Pfam" id="PF00022">
    <property type="entry name" value="Actin"/>
    <property type="match status" value="1"/>
</dbReference>
<evidence type="ECO:0000313" key="5">
    <source>
        <dbReference type="Proteomes" id="UP001651158"/>
    </source>
</evidence>
<dbReference type="Gene3D" id="3.90.640.10">
    <property type="entry name" value="Actin, Chain A, domain 4"/>
    <property type="match status" value="1"/>
</dbReference>
<evidence type="ECO:0000256" key="3">
    <source>
        <dbReference type="SAM" id="MobiDB-lite"/>
    </source>
</evidence>
<feature type="compositionally biased region" description="Polar residues" evidence="3">
    <location>
        <begin position="211"/>
        <end position="235"/>
    </location>
</feature>
<comment type="function">
    <text evidence="1">Actins are highly conserved proteins that are involved in various types of cell motility and are ubiquitously expressed in all eukaryotic cells.</text>
</comment>
<dbReference type="Gene3D" id="3.30.420.40">
    <property type="match status" value="2"/>
</dbReference>
<feature type="region of interest" description="Disordered" evidence="3">
    <location>
        <begin position="301"/>
        <end position="335"/>
    </location>
</feature>
<keyword evidence="5" id="KW-1185">Reference proteome</keyword>
<name>A0ABR4QRW5_9CEST</name>
<feature type="compositionally biased region" description="Low complexity" evidence="3">
    <location>
        <begin position="45"/>
        <end position="58"/>
    </location>
</feature>
<feature type="region of interest" description="Disordered" evidence="3">
    <location>
        <begin position="506"/>
        <end position="528"/>
    </location>
</feature>
<dbReference type="InterPro" id="IPR043129">
    <property type="entry name" value="ATPase_NBD"/>
</dbReference>
<dbReference type="SUPFAM" id="SSF53067">
    <property type="entry name" value="Actin-like ATPase domain"/>
    <property type="match status" value="1"/>
</dbReference>
<accession>A0ABR4QRW5</accession>
<feature type="compositionally biased region" description="Basic and acidic residues" evidence="3">
    <location>
        <begin position="129"/>
        <end position="138"/>
    </location>
</feature>
<gene>
    <name evidence="4" type="ORF">TcWFU_006485</name>
</gene>
<sequence length="944" mass="104167">MERGADVTKFQMLTGQRVTGAKHVGESEAASNKSMKSYYCANENGQSGVSGSFVPVSVRPNSRPKGNTPSSRRKITSRASTTYTPIGTPQVSRWEQKSGNSSAMQRETHLRSNEYFDSTSRVSPHGMKRRPENGEKIFKKQRSTPSYTEDMLRRYSISDQDQFAPTRNGYAEKYYKNGNGHENCFEKENLFKSKSHQNLWDEDEAYRKYSVPNQSYSRPRPTGGTSLQNFSTPSLQELRDCANSQPRSYRKDSGPQKFCASVEAASRGSLSKISDNGERHRRRSSEGDFFEDLNAFVKSQAKESGNANRSTTKVHPVNISASQPEKVLPSAKTAPETKTLAPVRKLAGTLNSSVGYEEAGPTECRSADPIYHQVRDSPIKSAGRGPYTTPTPGQKYNVAPQVIPPRPRTEPKFYQKSTSLLSAEEKPRLPPQSPAYVSPSIDSNSNGESHIYSDNIRDSLMKSTTACPSMTPALEAKYSASPQAIAPRLRAEPKFYQKPMPFPSVEEKTWLPSQSPKKLGPRMDINSTSQRPVLSDKKVVIIDIGHYYVRAGVLRDGAAKPDLCLPNLFGVTSAGFLFGDAVSQITDPEFAKSLGSTSIISPLRQSQITSPINVEGTPIQKDFFLTVLRQLNLHEYGKGFKLLLCLPTRASALRPYFIDYFLGPSAEAEGFGLIEAVASISAFRAALQTTKVSTCLVISLSADLEIIPLAEGGLVEHGRSTIALYGEEALGSLMKEMVKGNIDLSEQEIKCFGHYIYREAAFIENKETKCHDVVIDLSQYGPYPVNKRISVPAELRRKASDALLRPEQACTYDGELPSFKTLLNRAIQSCDVDLRSAICSNVLLIGEFADIEGLRERVSEEMQVFLPEGASPPTVQVAKNAAGLAYDGACLLSTVLQGPQPPHCPWFRFVDAKAWSLMRSETGCSTSFSGTRLLSRLNRDCLWP</sequence>
<feature type="region of interest" description="Disordered" evidence="3">
    <location>
        <begin position="211"/>
        <end position="261"/>
    </location>
</feature>
<feature type="region of interest" description="Disordered" evidence="3">
    <location>
        <begin position="377"/>
        <end position="448"/>
    </location>
</feature>
<evidence type="ECO:0000313" key="4">
    <source>
        <dbReference type="EMBL" id="KAL5112327.1"/>
    </source>
</evidence>
<evidence type="ECO:0000256" key="2">
    <source>
        <dbReference type="RuleBase" id="RU000487"/>
    </source>
</evidence>
<dbReference type="EMBL" id="JAKROA010000001">
    <property type="protein sequence ID" value="KAL5112327.1"/>
    <property type="molecule type" value="Genomic_DNA"/>
</dbReference>
<organism evidence="4 5">
    <name type="scientific">Taenia crassiceps</name>
    <dbReference type="NCBI Taxonomy" id="6207"/>
    <lineage>
        <taxon>Eukaryota</taxon>
        <taxon>Metazoa</taxon>
        <taxon>Spiralia</taxon>
        <taxon>Lophotrochozoa</taxon>
        <taxon>Platyhelminthes</taxon>
        <taxon>Cestoda</taxon>
        <taxon>Eucestoda</taxon>
        <taxon>Cyclophyllidea</taxon>
        <taxon>Taeniidae</taxon>
        <taxon>Taenia</taxon>
    </lineage>
</organism>
<reference evidence="4 5" key="1">
    <citation type="journal article" date="2022" name="Front. Cell. Infect. Microbiol.">
        <title>The Genomes of Two Strains of Taenia crassiceps the Animal Model for the Study of Human Cysticercosis.</title>
        <authorList>
            <person name="Bobes R.J."/>
            <person name="Estrada K."/>
            <person name="Rios-Valencia D.G."/>
            <person name="Calderon-Gallegos A."/>
            <person name="de la Torre P."/>
            <person name="Carrero J.C."/>
            <person name="Sanchez-Flores A."/>
            <person name="Laclette J.P."/>
        </authorList>
    </citation>
    <scope>NUCLEOTIDE SEQUENCE [LARGE SCALE GENOMIC DNA]</scope>
    <source>
        <strain evidence="4">WFUcys</strain>
    </source>
</reference>
<evidence type="ECO:0000256" key="1">
    <source>
        <dbReference type="ARBA" id="ARBA00003520"/>
    </source>
</evidence>
<feature type="compositionally biased region" description="Polar residues" evidence="3">
    <location>
        <begin position="77"/>
        <end position="105"/>
    </location>
</feature>
<protein>
    <submittedName>
        <fullName evidence="4">Uncharacterized protein</fullName>
    </submittedName>
</protein>